<dbReference type="PANTHER" id="PTHR43531:SF11">
    <property type="entry name" value="METHYL-ACCEPTING CHEMOTAXIS PROTEIN 3"/>
    <property type="match status" value="1"/>
</dbReference>
<proteinExistence type="inferred from homology"/>
<gene>
    <name evidence="10" type="ORF">KCG34_19480</name>
</gene>
<dbReference type="EMBL" id="CP073078">
    <property type="protein sequence ID" value="QUD87213.1"/>
    <property type="molecule type" value="Genomic_DNA"/>
</dbReference>
<dbReference type="RefSeq" id="WP_211937265.1">
    <property type="nucleotide sequence ID" value="NZ_CP073078.1"/>
</dbReference>
<feature type="region of interest" description="Disordered" evidence="6">
    <location>
        <begin position="625"/>
        <end position="652"/>
    </location>
</feature>
<protein>
    <submittedName>
        <fullName evidence="10">HAMP domain-containing protein</fullName>
    </submittedName>
</protein>
<dbReference type="GO" id="GO:0016020">
    <property type="term" value="C:membrane"/>
    <property type="evidence" value="ECO:0007669"/>
    <property type="project" value="UniProtKB-SubCell"/>
</dbReference>
<keyword evidence="7" id="KW-0472">Membrane</keyword>
<dbReference type="PROSITE" id="PS50111">
    <property type="entry name" value="CHEMOTAXIS_TRANSDUC_2"/>
    <property type="match status" value="1"/>
</dbReference>
<evidence type="ECO:0000256" key="6">
    <source>
        <dbReference type="SAM" id="MobiDB-lite"/>
    </source>
</evidence>
<keyword evidence="2" id="KW-0145">Chemotaxis</keyword>
<feature type="domain" description="Methyl-accepting transducer" evidence="8">
    <location>
        <begin position="354"/>
        <end position="583"/>
    </location>
</feature>
<dbReference type="InterPro" id="IPR051310">
    <property type="entry name" value="MCP_chemotaxis"/>
</dbReference>
<evidence type="ECO:0000313" key="11">
    <source>
        <dbReference type="Proteomes" id="UP000676409"/>
    </source>
</evidence>
<evidence type="ECO:0000256" key="1">
    <source>
        <dbReference type="ARBA" id="ARBA00004370"/>
    </source>
</evidence>
<organism evidence="10 11">
    <name type="scientific">Phenylobacterium montanum</name>
    <dbReference type="NCBI Taxonomy" id="2823693"/>
    <lineage>
        <taxon>Bacteria</taxon>
        <taxon>Pseudomonadati</taxon>
        <taxon>Pseudomonadota</taxon>
        <taxon>Alphaproteobacteria</taxon>
        <taxon>Caulobacterales</taxon>
        <taxon>Caulobacteraceae</taxon>
        <taxon>Phenylobacterium</taxon>
    </lineage>
</organism>
<dbReference type="GO" id="GO:0006935">
    <property type="term" value="P:chemotaxis"/>
    <property type="evidence" value="ECO:0007669"/>
    <property type="project" value="UniProtKB-KW"/>
</dbReference>
<feature type="transmembrane region" description="Helical" evidence="7">
    <location>
        <begin position="12"/>
        <end position="36"/>
    </location>
</feature>
<dbReference type="InterPro" id="IPR004090">
    <property type="entry name" value="Chemotax_Me-accpt_rcpt"/>
</dbReference>
<keyword evidence="7" id="KW-1133">Transmembrane helix</keyword>
<dbReference type="PANTHER" id="PTHR43531">
    <property type="entry name" value="PROTEIN ICFG"/>
    <property type="match status" value="1"/>
</dbReference>
<comment type="similarity">
    <text evidence="3">Belongs to the methyl-accepting chemotaxis (MCP) protein family.</text>
</comment>
<dbReference type="Pfam" id="PF00672">
    <property type="entry name" value="HAMP"/>
    <property type="match status" value="2"/>
</dbReference>
<evidence type="ECO:0000313" key="10">
    <source>
        <dbReference type="EMBL" id="QUD87213.1"/>
    </source>
</evidence>
<dbReference type="FunFam" id="1.10.287.950:FF:000001">
    <property type="entry name" value="Methyl-accepting chemotaxis sensory transducer"/>
    <property type="match status" value="1"/>
</dbReference>
<dbReference type="KEGG" id="caul:KCG34_19480"/>
<evidence type="ECO:0000256" key="4">
    <source>
        <dbReference type="PROSITE-ProRule" id="PRU00284"/>
    </source>
</evidence>
<dbReference type="InterPro" id="IPR004089">
    <property type="entry name" value="MCPsignal_dom"/>
</dbReference>
<dbReference type="InterPro" id="IPR003660">
    <property type="entry name" value="HAMP_dom"/>
</dbReference>
<dbReference type="GO" id="GO:0007165">
    <property type="term" value="P:signal transduction"/>
    <property type="evidence" value="ECO:0007669"/>
    <property type="project" value="UniProtKB-KW"/>
</dbReference>
<keyword evidence="5" id="KW-0175">Coiled coil</keyword>
<keyword evidence="7" id="KW-0812">Transmembrane</keyword>
<evidence type="ECO:0000256" key="5">
    <source>
        <dbReference type="SAM" id="Coils"/>
    </source>
</evidence>
<feature type="compositionally biased region" description="Polar residues" evidence="6">
    <location>
        <begin position="640"/>
        <end position="652"/>
    </location>
</feature>
<evidence type="ECO:0000256" key="2">
    <source>
        <dbReference type="ARBA" id="ARBA00022500"/>
    </source>
</evidence>
<keyword evidence="4" id="KW-0807">Transducer</keyword>
<comment type="subcellular location">
    <subcellularLocation>
        <location evidence="1">Membrane</location>
    </subcellularLocation>
</comment>
<feature type="transmembrane region" description="Helical" evidence="7">
    <location>
        <begin position="191"/>
        <end position="216"/>
    </location>
</feature>
<evidence type="ECO:0000256" key="7">
    <source>
        <dbReference type="SAM" id="Phobius"/>
    </source>
</evidence>
<accession>A0A975ITX5</accession>
<reference evidence="10" key="1">
    <citation type="submission" date="2021-04" db="EMBL/GenBank/DDBJ databases">
        <title>The complete genome sequence of Caulobacter sp. S6.</title>
        <authorList>
            <person name="Tang Y."/>
            <person name="Ouyang W."/>
            <person name="Liu Q."/>
            <person name="Huang B."/>
            <person name="Guo Z."/>
            <person name="Lei P."/>
        </authorList>
    </citation>
    <scope>NUCLEOTIDE SEQUENCE</scope>
    <source>
        <strain evidence="10">S6</strain>
    </source>
</reference>
<dbReference type="SMART" id="SM00304">
    <property type="entry name" value="HAMP"/>
    <property type="match status" value="2"/>
</dbReference>
<dbReference type="SUPFAM" id="SSF58104">
    <property type="entry name" value="Methyl-accepting chemotaxis protein (MCP) signaling domain"/>
    <property type="match status" value="1"/>
</dbReference>
<dbReference type="Pfam" id="PF00015">
    <property type="entry name" value="MCPsignal"/>
    <property type="match status" value="1"/>
</dbReference>
<dbReference type="SMART" id="SM00283">
    <property type="entry name" value="MA"/>
    <property type="match status" value="1"/>
</dbReference>
<feature type="coiled-coil region" evidence="5">
    <location>
        <begin position="263"/>
        <end position="297"/>
    </location>
</feature>
<dbReference type="GO" id="GO:0004888">
    <property type="term" value="F:transmembrane signaling receptor activity"/>
    <property type="evidence" value="ECO:0007669"/>
    <property type="project" value="InterPro"/>
</dbReference>
<dbReference type="Gene3D" id="1.10.287.950">
    <property type="entry name" value="Methyl-accepting chemotaxis protein"/>
    <property type="match status" value="1"/>
</dbReference>
<feature type="domain" description="HAMP" evidence="9">
    <location>
        <begin position="216"/>
        <end position="269"/>
    </location>
</feature>
<dbReference type="Gene3D" id="6.10.340.10">
    <property type="match status" value="1"/>
</dbReference>
<dbReference type="AlphaFoldDB" id="A0A975ITX5"/>
<dbReference type="PROSITE" id="PS50885">
    <property type="entry name" value="HAMP"/>
    <property type="match status" value="2"/>
</dbReference>
<dbReference type="Proteomes" id="UP000676409">
    <property type="component" value="Chromosome"/>
</dbReference>
<name>A0A975ITX5_9CAUL</name>
<sequence>MKGFRLSDVPMIVKIGFAPAIALLMFVAMAMGSIMVQQGSSRELKQVVQVDMPASQKLQDISRRIAAAHGQLYLIMTHQAGGIDKDKVDGQMKALLTEFDSITAEVKQVKAQEPVSQKALFDKLIKQLDDTKSAVDVVGGMVSVDFGTAAGFVAPFEDSYNQMTATLDQADKFAEAQTNQRAEQTAKNSQTAIVATVVIGALTLLVVGFISLVTVLTTRRSIDQIAKATETLAAGNNNVDLDRMTRGDELGAVVKSLMVFRNNQLHLEELRAEQEAARALTEDERRAKEEAAAAAAREQALVVSNLAHGLDRLASGDMTYRIDAEFPGEYRKLRDDFNGAITQLEDALRVIHEGTTGIQTGSSEISQAADDLSRRTEQQAAALEQTAAALDQITATVKKTAEGATHAREVVGSAKTDAVRSGEIVNGAVAAMNEIETSSKQISQIIGVIDEIAFQTNLLALNAGVEAARAGEAGRGFAVVAQEVRALAQRSAEAAKEIKSLITASSNQVDQGVQLVGQTGKALERIVSQVAEINTVVAEIAASAQEQSTGLAQVNTAINQMDQVTQQNAAMVEESTAASHSLQHEANDLARLLGRFQLSGTGQAVSRGRQAAPAAQPARRGERVLKAMGGGHGGGAAAAQLQQSIDSSWEEF</sequence>
<feature type="domain" description="HAMP" evidence="9">
    <location>
        <begin position="297"/>
        <end position="349"/>
    </location>
</feature>
<keyword evidence="11" id="KW-1185">Reference proteome</keyword>
<evidence type="ECO:0000259" key="8">
    <source>
        <dbReference type="PROSITE" id="PS50111"/>
    </source>
</evidence>
<evidence type="ECO:0000256" key="3">
    <source>
        <dbReference type="ARBA" id="ARBA00029447"/>
    </source>
</evidence>
<dbReference type="CDD" id="cd11386">
    <property type="entry name" value="MCP_signal"/>
    <property type="match status" value="1"/>
</dbReference>
<evidence type="ECO:0000259" key="9">
    <source>
        <dbReference type="PROSITE" id="PS50885"/>
    </source>
</evidence>
<dbReference type="PRINTS" id="PR00260">
    <property type="entry name" value="CHEMTRNSDUCR"/>
</dbReference>